<accession>A0A176K0H0</accession>
<evidence type="ECO:0008006" key="3">
    <source>
        <dbReference type="Google" id="ProtNLM"/>
    </source>
</evidence>
<evidence type="ECO:0000313" key="2">
    <source>
        <dbReference type="Proteomes" id="UP000077339"/>
    </source>
</evidence>
<name>A0A176K0H0_9BACT</name>
<organism evidence="1 2">
    <name type="scientific">Kosmotoga arenicorallina S304</name>
    <dbReference type="NCBI Taxonomy" id="1453497"/>
    <lineage>
        <taxon>Bacteria</taxon>
        <taxon>Thermotogati</taxon>
        <taxon>Thermotogota</taxon>
        <taxon>Thermotogae</taxon>
        <taxon>Kosmotogales</taxon>
        <taxon>Kosmotogaceae</taxon>
        <taxon>Kosmotoga</taxon>
    </lineage>
</organism>
<dbReference type="InterPro" id="IPR016181">
    <property type="entry name" value="Acyl_CoA_acyltransferase"/>
</dbReference>
<gene>
    <name evidence="1" type="ORF">AT15_01540</name>
</gene>
<dbReference type="AlphaFoldDB" id="A0A176K0H0"/>
<dbReference type="Gene3D" id="3.40.630.30">
    <property type="match status" value="2"/>
</dbReference>
<sequence>MYLNLLRKEILAKILKVNNRKLIKGFLSLPFRIYQNYSQWVPPFEHEMKKIIRGKGSQLLANGPHEFFVATEGSQVVGRICVGKDEVLNNAKGVNHAFFALFESINEEKVAHALLNKAKQWALERGAVYLKGPVSPTNGDDYRGLLVENFETPPSILMPFNPDYYPKFFQNYDCYLKYYAFSYDPQKAISDREFKLTEIAKSRYGYKVENADFSNMKKLSRDLYEIMLNSMPDWEEDLIPPSFNEIYEMAKTMKLVASPELVIIARTVENRPIGFLVALPDYNDVIRKIKGKLFPFGWIKLLTEKKRIDKVRVAILFVSEDYRNKGVPSAMFVKAYENIVKNGYKHIEGSSISWKNSVMLANAKRVGGNLYKTYVVFGKNIAAKPLSLDEIYGRAAWKFEEMASG</sequence>
<dbReference type="EMBL" id="JFHK01000017">
    <property type="protein sequence ID" value="OAA29744.1"/>
    <property type="molecule type" value="Genomic_DNA"/>
</dbReference>
<dbReference type="PANTHER" id="PTHR41368:SF1">
    <property type="entry name" value="PROTEIN YGHO"/>
    <property type="match status" value="1"/>
</dbReference>
<keyword evidence="2" id="KW-1185">Reference proteome</keyword>
<dbReference type="PATRIC" id="fig|1453497.3.peg.311"/>
<reference evidence="1 2" key="1">
    <citation type="submission" date="2014-02" db="EMBL/GenBank/DDBJ databases">
        <title>Kosmotoga genome sequencing.</title>
        <authorList>
            <person name="Pollo S.M."/>
            <person name="Charchuk R."/>
            <person name="Nesbo C.L."/>
        </authorList>
    </citation>
    <scope>NUCLEOTIDE SEQUENCE [LARGE SCALE GENOMIC DNA]</scope>
    <source>
        <strain evidence="1 2">S304</strain>
    </source>
</reference>
<comment type="caution">
    <text evidence="1">The sequence shown here is derived from an EMBL/GenBank/DDBJ whole genome shotgun (WGS) entry which is preliminary data.</text>
</comment>
<dbReference type="InterPro" id="IPR039968">
    <property type="entry name" value="BcerS-like"/>
</dbReference>
<proteinExistence type="predicted"/>
<dbReference type="SUPFAM" id="SSF55729">
    <property type="entry name" value="Acyl-CoA N-acyltransferases (Nat)"/>
    <property type="match status" value="1"/>
</dbReference>
<dbReference type="PANTHER" id="PTHR41368">
    <property type="entry name" value="PROTEIN YGHO"/>
    <property type="match status" value="1"/>
</dbReference>
<dbReference type="Proteomes" id="UP000077339">
    <property type="component" value="Unassembled WGS sequence"/>
</dbReference>
<dbReference type="OrthoDB" id="9806005at2"/>
<protein>
    <recommendedName>
        <fullName evidence="3">N-acetyltransferase domain-containing protein</fullName>
    </recommendedName>
</protein>
<evidence type="ECO:0000313" key="1">
    <source>
        <dbReference type="EMBL" id="OAA29744.1"/>
    </source>
</evidence>